<dbReference type="Proteomes" id="UP000048926">
    <property type="component" value="Unassembled WGS sequence"/>
</dbReference>
<proteinExistence type="predicted"/>
<dbReference type="AlphaFoldDB" id="A0A0M6YDF5"/>
<dbReference type="EMBL" id="CXST01000006">
    <property type="protein sequence ID" value="CTQ47277.1"/>
    <property type="molecule type" value="Genomic_DNA"/>
</dbReference>
<name>A0A0M6YDF5_9HYPH</name>
<evidence type="ECO:0000313" key="2">
    <source>
        <dbReference type="Proteomes" id="UP000048926"/>
    </source>
</evidence>
<organism evidence="1 2">
    <name type="scientific">Roseibium aggregatum</name>
    <dbReference type="NCBI Taxonomy" id="187304"/>
    <lineage>
        <taxon>Bacteria</taxon>
        <taxon>Pseudomonadati</taxon>
        <taxon>Pseudomonadota</taxon>
        <taxon>Alphaproteobacteria</taxon>
        <taxon>Hyphomicrobiales</taxon>
        <taxon>Stappiaceae</taxon>
        <taxon>Roseibium</taxon>
    </lineage>
</organism>
<reference evidence="2" key="1">
    <citation type="submission" date="2015-07" db="EMBL/GenBank/DDBJ databases">
        <authorList>
            <person name="Rodrigo-Torres Lidia"/>
            <person name="Arahal R.David."/>
        </authorList>
    </citation>
    <scope>NUCLEOTIDE SEQUENCE [LARGE SCALE GENOMIC DNA]</scope>
    <source>
        <strain evidence="2">CECT 4801</strain>
    </source>
</reference>
<evidence type="ECO:0000313" key="1">
    <source>
        <dbReference type="EMBL" id="CTQ47277.1"/>
    </source>
</evidence>
<keyword evidence="2" id="KW-1185">Reference proteome</keyword>
<dbReference type="RefSeq" id="WP_055661318.1">
    <property type="nucleotide sequence ID" value="NZ_CXST01000006.1"/>
</dbReference>
<accession>A0A0M6YDF5</accession>
<protein>
    <submittedName>
        <fullName evidence="1">Uncharacterized protein</fullName>
    </submittedName>
</protein>
<sequence length="73" mass="8060">MSRYSATITHHSIASTYTVDVGDNLIAAKRNASREFGDGFLDHTIIIFDGQERDYGGGEDIVASKRVGAKRWN</sequence>
<gene>
    <name evidence="1" type="ORF">LAL4801_05739</name>
</gene>